<organism evidence="3">
    <name type="scientific">Ceratitis capitata</name>
    <name type="common">Mediterranean fruit fly</name>
    <name type="synonym">Tephritis capitata</name>
    <dbReference type="NCBI Taxonomy" id="7213"/>
    <lineage>
        <taxon>Eukaryota</taxon>
        <taxon>Metazoa</taxon>
        <taxon>Ecdysozoa</taxon>
        <taxon>Arthropoda</taxon>
        <taxon>Hexapoda</taxon>
        <taxon>Insecta</taxon>
        <taxon>Pterygota</taxon>
        <taxon>Neoptera</taxon>
        <taxon>Endopterygota</taxon>
        <taxon>Diptera</taxon>
        <taxon>Brachycera</taxon>
        <taxon>Muscomorpha</taxon>
        <taxon>Tephritoidea</taxon>
        <taxon>Tephritidae</taxon>
        <taxon>Ceratitis</taxon>
        <taxon>Ceratitis</taxon>
    </lineage>
</organism>
<reference evidence="3" key="1">
    <citation type="submission" date="2013-07" db="EMBL/GenBank/DDBJ databases">
        <authorList>
            <person name="Geib S."/>
        </authorList>
    </citation>
    <scope>NUCLEOTIDE SEQUENCE</scope>
</reference>
<keyword evidence="2" id="KW-0812">Transmembrane</keyword>
<name>W8BPL0_CERCA</name>
<feature type="non-terminal residue" evidence="3">
    <location>
        <position position="1"/>
    </location>
</feature>
<evidence type="ECO:0000256" key="1">
    <source>
        <dbReference type="SAM" id="MobiDB-lite"/>
    </source>
</evidence>
<feature type="transmembrane region" description="Helical" evidence="2">
    <location>
        <begin position="15"/>
        <end position="33"/>
    </location>
</feature>
<dbReference type="EMBL" id="GAMC01007882">
    <property type="protein sequence ID" value="JAB98673.1"/>
    <property type="molecule type" value="mRNA"/>
</dbReference>
<dbReference type="AlphaFoldDB" id="W8BPL0"/>
<reference evidence="3" key="2">
    <citation type="journal article" date="2014" name="BMC Genomics">
        <title>A genomic perspective to assessing quality of mass-reared SIT flies used in Mediterranean fruit fly (Ceratitis capitata) eradication in California.</title>
        <authorList>
            <person name="Calla B."/>
            <person name="Hall B."/>
            <person name="Hou S."/>
            <person name="Geib S.M."/>
        </authorList>
    </citation>
    <scope>NUCLEOTIDE SEQUENCE</scope>
</reference>
<sequence>DSATGAVNRLVPCPLLVNFTLFGILTVTLRPLIIPFIARGGDDDINDDDDETQLEVDGDGDGVDGVGESRVSDIDEMFLAVNDSAVLLILTIPPLPKDTAAFIGITLVTLLISSTEGVGLIWCS</sequence>
<keyword evidence="2" id="KW-1133">Transmembrane helix</keyword>
<feature type="compositionally biased region" description="Acidic residues" evidence="1">
    <location>
        <begin position="44"/>
        <end position="62"/>
    </location>
</feature>
<proteinExistence type="evidence at transcript level"/>
<feature type="region of interest" description="Disordered" evidence="1">
    <location>
        <begin position="44"/>
        <end position="65"/>
    </location>
</feature>
<evidence type="ECO:0000313" key="3">
    <source>
        <dbReference type="EMBL" id="JAB98673.1"/>
    </source>
</evidence>
<evidence type="ECO:0000256" key="2">
    <source>
        <dbReference type="SAM" id="Phobius"/>
    </source>
</evidence>
<feature type="transmembrane region" description="Helical" evidence="2">
    <location>
        <begin position="101"/>
        <end position="123"/>
    </location>
</feature>
<protein>
    <submittedName>
        <fullName evidence="3">Uncharacterized protein</fullName>
    </submittedName>
</protein>
<accession>W8BPL0</accession>
<keyword evidence="2" id="KW-0472">Membrane</keyword>